<name>A0AAV7JLY4_9METZ</name>
<keyword evidence="2" id="KW-0677">Repeat</keyword>
<feature type="repeat" description="WD" evidence="3">
    <location>
        <begin position="657"/>
        <end position="698"/>
    </location>
</feature>
<feature type="repeat" description="WD" evidence="3">
    <location>
        <begin position="886"/>
        <end position="909"/>
    </location>
</feature>
<dbReference type="SMART" id="SM00667">
    <property type="entry name" value="LisH"/>
    <property type="match status" value="1"/>
</dbReference>
<dbReference type="CDD" id="cd00200">
    <property type="entry name" value="WD40"/>
    <property type="match status" value="1"/>
</dbReference>
<feature type="compositionally biased region" description="Polar residues" evidence="4">
    <location>
        <begin position="372"/>
        <end position="392"/>
    </location>
</feature>
<dbReference type="InterPro" id="IPR001680">
    <property type="entry name" value="WD40_rpt"/>
</dbReference>
<comment type="caution">
    <text evidence="5">The sequence shown here is derived from an EMBL/GenBank/DDBJ whole genome shotgun (WGS) entry which is preliminary data.</text>
</comment>
<feature type="repeat" description="WD" evidence="3">
    <location>
        <begin position="768"/>
        <end position="790"/>
    </location>
</feature>
<feature type="compositionally biased region" description="Polar residues" evidence="4">
    <location>
        <begin position="402"/>
        <end position="426"/>
    </location>
</feature>
<dbReference type="EMBL" id="JAKMXF010000318">
    <property type="protein sequence ID" value="KAI6649732.1"/>
    <property type="molecule type" value="Genomic_DNA"/>
</dbReference>
<reference evidence="5 6" key="1">
    <citation type="journal article" date="2023" name="BMC Biol.">
        <title>The compact genome of the sponge Oopsacas minuta (Hexactinellida) is lacking key metazoan core genes.</title>
        <authorList>
            <person name="Santini S."/>
            <person name="Schenkelaars Q."/>
            <person name="Jourda C."/>
            <person name="Duchesne M."/>
            <person name="Belahbib H."/>
            <person name="Rocher C."/>
            <person name="Selva M."/>
            <person name="Riesgo A."/>
            <person name="Vervoort M."/>
            <person name="Leys S.P."/>
            <person name="Kodjabachian L."/>
            <person name="Le Bivic A."/>
            <person name="Borchiellini C."/>
            <person name="Claverie J.M."/>
            <person name="Renard E."/>
        </authorList>
    </citation>
    <scope>NUCLEOTIDE SEQUENCE [LARGE SCALE GENOMIC DNA]</scope>
    <source>
        <strain evidence="5">SPO-2</strain>
    </source>
</reference>
<dbReference type="PANTHER" id="PTHR19863">
    <property type="entry name" value="NEMITIN (NEURONAL ENRICHED MAP INTERACTING PROTEIN) HOMOLOG"/>
    <property type="match status" value="1"/>
</dbReference>
<organism evidence="5 6">
    <name type="scientific">Oopsacas minuta</name>
    <dbReference type="NCBI Taxonomy" id="111878"/>
    <lineage>
        <taxon>Eukaryota</taxon>
        <taxon>Metazoa</taxon>
        <taxon>Porifera</taxon>
        <taxon>Hexactinellida</taxon>
        <taxon>Hexasterophora</taxon>
        <taxon>Lyssacinosida</taxon>
        <taxon>Leucopsacidae</taxon>
        <taxon>Oopsacas</taxon>
    </lineage>
</organism>
<proteinExistence type="predicted"/>
<dbReference type="PROSITE" id="PS50082">
    <property type="entry name" value="WD_REPEATS_2"/>
    <property type="match status" value="3"/>
</dbReference>
<dbReference type="SMART" id="SM00320">
    <property type="entry name" value="WD40"/>
    <property type="match status" value="7"/>
</dbReference>
<dbReference type="PANTHER" id="PTHR19863:SF11">
    <property type="entry name" value="WD REPEAT-CONTAINING PROTEIN 47-LIKE PROTEIN"/>
    <property type="match status" value="1"/>
</dbReference>
<evidence type="ECO:0000313" key="5">
    <source>
        <dbReference type="EMBL" id="KAI6649732.1"/>
    </source>
</evidence>
<protein>
    <recommendedName>
        <fullName evidence="7">WD repeat-containing protein 47</fullName>
    </recommendedName>
</protein>
<accession>A0AAV7JLY4</accession>
<evidence type="ECO:0000256" key="4">
    <source>
        <dbReference type="SAM" id="MobiDB-lite"/>
    </source>
</evidence>
<dbReference type="PROSITE" id="PS50294">
    <property type="entry name" value="WD_REPEATS_REGION"/>
    <property type="match status" value="1"/>
</dbReference>
<dbReference type="AlphaFoldDB" id="A0AAV7JLY4"/>
<dbReference type="InterPro" id="IPR019775">
    <property type="entry name" value="WD40_repeat_CS"/>
</dbReference>
<dbReference type="Proteomes" id="UP001165289">
    <property type="component" value="Unassembled WGS sequence"/>
</dbReference>
<sequence>MSDEFRIVENEGRIQSHVVVEQSELIRAVIQFLQEIGLVHSMRALEQESGLTAEPLSVEMYCLRDMAVRGQWHPIFKFLSPLEGVKGVSIAEIKMKVCKQEFLEQLRGTPVDSKNTFELVEYYKRLVLMLQQLSVQGISEEEHRKLSLLLTLPETALQQEFKNWSIPSARLQLADEIMQAISKVIGYKGEDIDSESSSLGSQPECDMKKEIKGRLIQLTAKGLFYEKCEKSLLNNTKISTNKMIDISSMLPRLQEDTQPLKLLDIVCEEETNNIHNTKGVVLSPIMSLSTIKGEGKLDNVSVSGKDCDVEDNQIFSDLLREPKERPNGFTDEEITLKIKQEIGKDWNANTDVIAQSVITQNLEDENKPRLNSRISQSRSSIPDSVTEQNAGKSTPEEVKLQILSTPQTDSNTKRNIPTPGCDSSTPKPDKARIVLTPMPDESPIQPILKSDNKQAIRNQHKHSQSLNTSRQQRPIVRKLDLEGTNECVKTRHHSAKIADVSSIPKAVQWMVGLGRDREANKDKKILSENKPEAGTVEVEMQREMKNMIEIFQNLDSNETEEKISTPLVEKKCYKLIVSEESETKIRAKSPKFEPPHVQMIGELKDTQVVRSVSFHPTQKILAVGANSKCLYLCQYNGHVKNTEIDTEKLLLPFKTFTNYHKGSLYCVEWSPLGSLLASASNDQSIRVLSMSTDTALQDISQWGDPPEIRVHSGTVRALAFLNEKLLASGGAGDSQVRLVDVNKPTAVVTSLSHVGQINEVYSCSENELVTASQDEHVRIWDIRSSECVWKVRCLSPPSSVCIDKKELRIAASCEDGSLQIYDRRNTICFYSNKIHRKDVRSVRFKPATNDTLLTGSYDGEIKLTYPDLGISHQIAKFPQKIIQCRFSPEAEYMVSSSTDKTVKLWEFSNCVDKLNQICN</sequence>
<evidence type="ECO:0008006" key="7">
    <source>
        <dbReference type="Google" id="ProtNLM"/>
    </source>
</evidence>
<gene>
    <name evidence="5" type="ORF">LOD99_6522</name>
</gene>
<dbReference type="InterPro" id="IPR036322">
    <property type="entry name" value="WD40_repeat_dom_sf"/>
</dbReference>
<keyword evidence="6" id="KW-1185">Reference proteome</keyword>
<dbReference type="InterPro" id="IPR015943">
    <property type="entry name" value="WD40/YVTN_repeat-like_dom_sf"/>
</dbReference>
<evidence type="ECO:0000256" key="2">
    <source>
        <dbReference type="ARBA" id="ARBA00022737"/>
    </source>
</evidence>
<keyword evidence="1 3" id="KW-0853">WD repeat</keyword>
<dbReference type="InterPro" id="IPR040067">
    <property type="entry name" value="WDR47"/>
</dbReference>
<evidence type="ECO:0000256" key="3">
    <source>
        <dbReference type="PROSITE-ProRule" id="PRU00221"/>
    </source>
</evidence>
<dbReference type="PROSITE" id="PS50896">
    <property type="entry name" value="LISH"/>
    <property type="match status" value="1"/>
</dbReference>
<evidence type="ECO:0000313" key="6">
    <source>
        <dbReference type="Proteomes" id="UP001165289"/>
    </source>
</evidence>
<feature type="region of interest" description="Disordered" evidence="4">
    <location>
        <begin position="368"/>
        <end position="428"/>
    </location>
</feature>
<evidence type="ECO:0000256" key="1">
    <source>
        <dbReference type="ARBA" id="ARBA00022574"/>
    </source>
</evidence>
<dbReference type="InterPro" id="IPR006594">
    <property type="entry name" value="LisH"/>
</dbReference>
<dbReference type="Gene3D" id="2.130.10.10">
    <property type="entry name" value="YVTN repeat-like/Quinoprotein amine dehydrogenase"/>
    <property type="match status" value="2"/>
</dbReference>
<dbReference type="Pfam" id="PF00400">
    <property type="entry name" value="WD40"/>
    <property type="match status" value="3"/>
</dbReference>
<dbReference type="SUPFAM" id="SSF50978">
    <property type="entry name" value="WD40 repeat-like"/>
    <property type="match status" value="1"/>
</dbReference>
<dbReference type="PROSITE" id="PS00678">
    <property type="entry name" value="WD_REPEATS_1"/>
    <property type="match status" value="2"/>
</dbReference>